<keyword evidence="1" id="KW-0472">Membrane</keyword>
<reference evidence="3" key="1">
    <citation type="submission" date="2014-03" db="EMBL/GenBank/DDBJ databases">
        <authorList>
            <person name="Aksoy S."/>
            <person name="Warren W."/>
            <person name="Wilson R.K."/>
        </authorList>
    </citation>
    <scope>NUCLEOTIDE SEQUENCE [LARGE SCALE GENOMIC DNA]</scope>
    <source>
        <strain evidence="3">IAEA</strain>
    </source>
</reference>
<proteinExistence type="predicted"/>
<organism evidence="2 3">
    <name type="scientific">Glossina brevipalpis</name>
    <dbReference type="NCBI Taxonomy" id="37001"/>
    <lineage>
        <taxon>Eukaryota</taxon>
        <taxon>Metazoa</taxon>
        <taxon>Ecdysozoa</taxon>
        <taxon>Arthropoda</taxon>
        <taxon>Hexapoda</taxon>
        <taxon>Insecta</taxon>
        <taxon>Pterygota</taxon>
        <taxon>Neoptera</taxon>
        <taxon>Endopterygota</taxon>
        <taxon>Diptera</taxon>
        <taxon>Brachycera</taxon>
        <taxon>Muscomorpha</taxon>
        <taxon>Hippoboscoidea</taxon>
        <taxon>Glossinidae</taxon>
        <taxon>Glossina</taxon>
    </lineage>
</organism>
<dbReference type="AlphaFoldDB" id="A0A1A9X1P9"/>
<evidence type="ECO:0000256" key="1">
    <source>
        <dbReference type="SAM" id="Phobius"/>
    </source>
</evidence>
<evidence type="ECO:0000313" key="3">
    <source>
        <dbReference type="Proteomes" id="UP000091820"/>
    </source>
</evidence>
<accession>A0A1A9X1P9</accession>
<keyword evidence="1" id="KW-1133">Transmembrane helix</keyword>
<feature type="transmembrane region" description="Helical" evidence="1">
    <location>
        <begin position="143"/>
        <end position="170"/>
    </location>
</feature>
<keyword evidence="3" id="KW-1185">Reference proteome</keyword>
<sequence length="179" mass="19997">MDFVPRTQLTISLLPRLQGSFNGIQDYQEEMKDVRQGMSYRITKIHILRNSSSEQNIKIKRYTNIRALRKIKCLTLGIFTRTPTQLTSKSPTAKQPLGPVPVVAVVAALIQNKNKKKINLTVNSCLAITLSRRLGSSKHMCTVVVKIVVFSVAIANPITVVALLNTSILFDNLVLIWLP</sequence>
<name>A0A1A9X1P9_9MUSC</name>
<reference evidence="2" key="2">
    <citation type="submission" date="2020-05" db="UniProtKB">
        <authorList>
            <consortium name="EnsemblMetazoa"/>
        </authorList>
    </citation>
    <scope>IDENTIFICATION</scope>
    <source>
        <strain evidence="2">IAEA</strain>
    </source>
</reference>
<dbReference type="EnsemblMetazoa" id="GBRI040992-RA">
    <property type="protein sequence ID" value="GBRI040992-PA"/>
    <property type="gene ID" value="GBRI040992"/>
</dbReference>
<dbReference type="VEuPathDB" id="VectorBase:GBRI040992"/>
<protein>
    <submittedName>
        <fullName evidence="2">Uncharacterized protein</fullName>
    </submittedName>
</protein>
<evidence type="ECO:0000313" key="2">
    <source>
        <dbReference type="EnsemblMetazoa" id="GBRI040992-PA"/>
    </source>
</evidence>
<keyword evidence="1" id="KW-0812">Transmembrane</keyword>
<dbReference type="Proteomes" id="UP000091820">
    <property type="component" value="Unassembled WGS sequence"/>
</dbReference>